<dbReference type="SUPFAM" id="SSF48264">
    <property type="entry name" value="Cytochrome P450"/>
    <property type="match status" value="1"/>
</dbReference>
<keyword evidence="4" id="KW-1185">Reference proteome</keyword>
<comment type="caution">
    <text evidence="3">The sequence shown here is derived from an EMBL/GenBank/DDBJ whole genome shotgun (WGS) entry which is preliminary data.</text>
</comment>
<name>A0ABP9EHQ7_9ACTN</name>
<keyword evidence="2" id="KW-0408">Iron</keyword>
<dbReference type="InterPro" id="IPR002397">
    <property type="entry name" value="Cyt_P450_B"/>
</dbReference>
<organism evidence="3 4">
    <name type="scientific">Kitasatospora terrestris</name>
    <dbReference type="NCBI Taxonomy" id="258051"/>
    <lineage>
        <taxon>Bacteria</taxon>
        <taxon>Bacillati</taxon>
        <taxon>Actinomycetota</taxon>
        <taxon>Actinomycetes</taxon>
        <taxon>Kitasatosporales</taxon>
        <taxon>Streptomycetaceae</taxon>
        <taxon>Kitasatospora</taxon>
    </lineage>
</organism>
<dbReference type="Gene3D" id="1.10.630.10">
    <property type="entry name" value="Cytochrome P450"/>
    <property type="match status" value="1"/>
</dbReference>
<dbReference type="Proteomes" id="UP001501752">
    <property type="component" value="Unassembled WGS sequence"/>
</dbReference>
<dbReference type="EMBL" id="BAABIS010000001">
    <property type="protein sequence ID" value="GAA4879457.1"/>
    <property type="molecule type" value="Genomic_DNA"/>
</dbReference>
<reference evidence="4" key="1">
    <citation type="journal article" date="2019" name="Int. J. Syst. Evol. Microbiol.">
        <title>The Global Catalogue of Microorganisms (GCM) 10K type strain sequencing project: providing services to taxonomists for standard genome sequencing and annotation.</title>
        <authorList>
            <consortium name="The Broad Institute Genomics Platform"/>
            <consortium name="The Broad Institute Genome Sequencing Center for Infectious Disease"/>
            <person name="Wu L."/>
            <person name="Ma J."/>
        </authorList>
    </citation>
    <scope>NUCLEOTIDE SEQUENCE [LARGE SCALE GENOMIC DNA]</scope>
    <source>
        <strain evidence="4">JCM 13006</strain>
    </source>
</reference>
<dbReference type="PRINTS" id="PR00359">
    <property type="entry name" value="BP450"/>
</dbReference>
<dbReference type="PANTHER" id="PTHR46696:SF1">
    <property type="entry name" value="CYTOCHROME P450 YJIB-RELATED"/>
    <property type="match status" value="1"/>
</dbReference>
<evidence type="ECO:0000313" key="4">
    <source>
        <dbReference type="Proteomes" id="UP001501752"/>
    </source>
</evidence>
<keyword evidence="2" id="KW-0349">Heme</keyword>
<dbReference type="Pfam" id="PF00067">
    <property type="entry name" value="p450"/>
    <property type="match status" value="1"/>
</dbReference>
<evidence type="ECO:0000256" key="2">
    <source>
        <dbReference type="RuleBase" id="RU000461"/>
    </source>
</evidence>
<comment type="similarity">
    <text evidence="1 2">Belongs to the cytochrome P450 family.</text>
</comment>
<dbReference type="PANTHER" id="PTHR46696">
    <property type="entry name" value="P450, PUTATIVE (EUROFUNG)-RELATED"/>
    <property type="match status" value="1"/>
</dbReference>
<evidence type="ECO:0000256" key="1">
    <source>
        <dbReference type="ARBA" id="ARBA00010617"/>
    </source>
</evidence>
<protein>
    <submittedName>
        <fullName evidence="3">Cytochrome P450</fullName>
    </submittedName>
</protein>
<keyword evidence="2" id="KW-0503">Monooxygenase</keyword>
<evidence type="ECO:0000313" key="3">
    <source>
        <dbReference type="EMBL" id="GAA4879457.1"/>
    </source>
</evidence>
<dbReference type="RefSeq" id="WP_345700884.1">
    <property type="nucleotide sequence ID" value="NZ_BAABIS010000001.1"/>
</dbReference>
<proteinExistence type="inferred from homology"/>
<dbReference type="InterPro" id="IPR001128">
    <property type="entry name" value="Cyt_P450"/>
</dbReference>
<dbReference type="InterPro" id="IPR017972">
    <property type="entry name" value="Cyt_P450_CS"/>
</dbReference>
<keyword evidence="2" id="KW-0479">Metal-binding</keyword>
<dbReference type="PROSITE" id="PS00086">
    <property type="entry name" value="CYTOCHROME_P450"/>
    <property type="match status" value="1"/>
</dbReference>
<dbReference type="CDD" id="cd11029">
    <property type="entry name" value="CYP107-like"/>
    <property type="match status" value="1"/>
</dbReference>
<sequence length="391" mass="41989">MSNPLQDPGFFRNPYPAFAALRSASPVQRVPGGGGRSSYLVTGYAEAREAFADPRLSKDTARFFAGRDTGRNLHPAVSRSMLATDPPQHTRLRGLVAKSFTSGAVARLHPYIESVTDELLDAWVPGDRTDAVASLAVPLPVTVVCRLLGVPEADRAAVRTWSDELFAAGRPDRIDAASHALADYFADLVAAKRRSPDDSLLTELVRVRDGGDRLGEDELVSLAVLLLVAGHETTTHLIGNGLLALLRAPEALRRLRENPDLVGAAVDELLRLDSPVSTATFRFATEDITLGGTGIPAGSPVLIAPGAANRDPTRFPEPDRLDLDRDPTGHLAFGHGIHRCLGAPLARAEGTVALRALVTRFPALRLAVPAEDLQWRHTRLMRGLVSLPVLP</sequence>
<accession>A0ABP9EHQ7</accession>
<dbReference type="PRINTS" id="PR00385">
    <property type="entry name" value="P450"/>
</dbReference>
<dbReference type="InterPro" id="IPR036396">
    <property type="entry name" value="Cyt_P450_sf"/>
</dbReference>
<keyword evidence="2" id="KW-0560">Oxidoreductase</keyword>
<gene>
    <name evidence="3" type="ORF">GCM10023235_69600</name>
</gene>